<organism evidence="1 2">
    <name type="scientific">Nelumbo nucifera</name>
    <name type="common">Sacred lotus</name>
    <dbReference type="NCBI Taxonomy" id="4432"/>
    <lineage>
        <taxon>Eukaryota</taxon>
        <taxon>Viridiplantae</taxon>
        <taxon>Streptophyta</taxon>
        <taxon>Embryophyta</taxon>
        <taxon>Tracheophyta</taxon>
        <taxon>Spermatophyta</taxon>
        <taxon>Magnoliopsida</taxon>
        <taxon>Proteales</taxon>
        <taxon>Nelumbonaceae</taxon>
        <taxon>Nelumbo</taxon>
    </lineage>
</organism>
<dbReference type="Proteomes" id="UP000607653">
    <property type="component" value="Unassembled WGS sequence"/>
</dbReference>
<reference evidence="1 2" key="1">
    <citation type="journal article" date="2020" name="Mol. Biol. Evol.">
        <title>Distinct Expression and Methylation Patterns for Genes with Different Fates following a Single Whole-Genome Duplication in Flowering Plants.</title>
        <authorList>
            <person name="Shi T."/>
            <person name="Rahmani R.S."/>
            <person name="Gugger P.F."/>
            <person name="Wang M."/>
            <person name="Li H."/>
            <person name="Zhang Y."/>
            <person name="Li Z."/>
            <person name="Wang Q."/>
            <person name="Van de Peer Y."/>
            <person name="Marchal K."/>
            <person name="Chen J."/>
        </authorList>
    </citation>
    <scope>NUCLEOTIDE SEQUENCE [LARGE SCALE GENOMIC DNA]</scope>
    <source>
        <tissue evidence="1">Leaf</tissue>
    </source>
</reference>
<dbReference type="EMBL" id="DUZY01000002">
    <property type="protein sequence ID" value="DAD27959.1"/>
    <property type="molecule type" value="Genomic_DNA"/>
</dbReference>
<proteinExistence type="predicted"/>
<sequence>MHFLDKIILEPDNSQAFNPTERQQDVSRFFSYFVFSFFIGGNKIHILSNSSIVRGLECIKQLSSITQIHHPTPFQLL</sequence>
<keyword evidence="2" id="KW-1185">Reference proteome</keyword>
<evidence type="ECO:0000313" key="2">
    <source>
        <dbReference type="Proteomes" id="UP000607653"/>
    </source>
</evidence>
<name>A0A822Y9M0_NELNU</name>
<accession>A0A822Y9M0</accession>
<comment type="caution">
    <text evidence="1">The sequence shown here is derived from an EMBL/GenBank/DDBJ whole genome shotgun (WGS) entry which is preliminary data.</text>
</comment>
<gene>
    <name evidence="1" type="ORF">HUJ06_029427</name>
</gene>
<protein>
    <submittedName>
        <fullName evidence="1">Uncharacterized protein</fullName>
    </submittedName>
</protein>
<evidence type="ECO:0000313" key="1">
    <source>
        <dbReference type="EMBL" id="DAD27959.1"/>
    </source>
</evidence>
<dbReference type="AlphaFoldDB" id="A0A822Y9M0"/>